<feature type="chain" id="PRO_5025613253" evidence="1">
    <location>
        <begin position="25"/>
        <end position="240"/>
    </location>
</feature>
<feature type="signal peptide" evidence="1">
    <location>
        <begin position="1"/>
        <end position="24"/>
    </location>
</feature>
<name>A0A6A0AEV8_HAELA</name>
<feature type="domain" description="DUF155" evidence="2">
    <location>
        <begin position="167"/>
        <end position="233"/>
    </location>
</feature>
<evidence type="ECO:0000313" key="3">
    <source>
        <dbReference type="EMBL" id="GFH31429.1"/>
    </source>
</evidence>
<evidence type="ECO:0000256" key="1">
    <source>
        <dbReference type="SAM" id="SignalP"/>
    </source>
</evidence>
<dbReference type="Pfam" id="PF02582">
    <property type="entry name" value="DUF155"/>
    <property type="match status" value="1"/>
</dbReference>
<dbReference type="InterPro" id="IPR003734">
    <property type="entry name" value="DUF155"/>
</dbReference>
<feature type="non-terminal residue" evidence="3">
    <location>
        <position position="1"/>
    </location>
</feature>
<accession>A0A6A0AEV8</accession>
<organism evidence="3 4">
    <name type="scientific">Haematococcus lacustris</name>
    <name type="common">Green alga</name>
    <name type="synonym">Haematococcus pluvialis</name>
    <dbReference type="NCBI Taxonomy" id="44745"/>
    <lineage>
        <taxon>Eukaryota</taxon>
        <taxon>Viridiplantae</taxon>
        <taxon>Chlorophyta</taxon>
        <taxon>core chlorophytes</taxon>
        <taxon>Chlorophyceae</taxon>
        <taxon>CS clade</taxon>
        <taxon>Chlamydomonadales</taxon>
        <taxon>Haematococcaceae</taxon>
        <taxon>Haematococcus</taxon>
    </lineage>
</organism>
<reference evidence="3 4" key="1">
    <citation type="submission" date="2020-02" db="EMBL/GenBank/DDBJ databases">
        <title>Draft genome sequence of Haematococcus lacustris strain NIES-144.</title>
        <authorList>
            <person name="Morimoto D."/>
            <person name="Nakagawa S."/>
            <person name="Yoshida T."/>
            <person name="Sawayama S."/>
        </authorList>
    </citation>
    <scope>NUCLEOTIDE SEQUENCE [LARGE SCALE GENOMIC DNA]</scope>
    <source>
        <strain evidence="3 4">NIES-144</strain>
    </source>
</reference>
<keyword evidence="1" id="KW-0732">Signal</keyword>
<protein>
    <submittedName>
        <fullName evidence="3">DUF155 domain-containing protein</fullName>
    </submittedName>
</protein>
<proteinExistence type="predicted"/>
<comment type="caution">
    <text evidence="3">The sequence shown here is derived from an EMBL/GenBank/DDBJ whole genome shotgun (WGS) entry which is preliminary data.</text>
</comment>
<evidence type="ECO:0000313" key="4">
    <source>
        <dbReference type="Proteomes" id="UP000485058"/>
    </source>
</evidence>
<dbReference type="Proteomes" id="UP000485058">
    <property type="component" value="Unassembled WGS sequence"/>
</dbReference>
<dbReference type="EMBL" id="BLLF01005617">
    <property type="protein sequence ID" value="GFH31429.1"/>
    <property type="molecule type" value="Genomic_DNA"/>
</dbReference>
<keyword evidence="4" id="KW-1185">Reference proteome</keyword>
<sequence>ARQDPFSLQPWALAALIWSTTVQGACPPNWLKQLGPAVKEYVEDGRMHPRDHLMVLWCYAVAEARYTDLLEASVHQVRAAVSRSRDPGGAAASELPGGNTAASRREALQREAWVWPCDQGLRETWCCFASEPKSPAEAERQAITRYPDCLQLALQEESALQTTQDAYFFEFGVIILFGLEPAAEQAVLTRFGAACQRKPYVLKEVEMDQFHFVYSATEPPHIKNDMFTINKRQANNHQVR</sequence>
<evidence type="ECO:0000259" key="2">
    <source>
        <dbReference type="Pfam" id="PF02582"/>
    </source>
</evidence>
<dbReference type="AlphaFoldDB" id="A0A6A0AEV8"/>
<gene>
    <name evidence="3" type="ORF">HaLaN_30475</name>
</gene>
<feature type="non-terminal residue" evidence="3">
    <location>
        <position position="240"/>
    </location>
</feature>